<accession>A0A1M5JJW5</accession>
<dbReference type="InterPro" id="IPR032710">
    <property type="entry name" value="NTF2-like_dom_sf"/>
</dbReference>
<protein>
    <recommendedName>
        <fullName evidence="1">SnoaL-like domain-containing protein</fullName>
    </recommendedName>
</protein>
<gene>
    <name evidence="2" type="ORF">SAMN05444351_2520</name>
</gene>
<evidence type="ECO:0000313" key="3">
    <source>
        <dbReference type="Proteomes" id="UP000184471"/>
    </source>
</evidence>
<dbReference type="PANTHER" id="PTHR41252">
    <property type="entry name" value="BLR2505 PROTEIN"/>
    <property type="match status" value="1"/>
</dbReference>
<reference evidence="2 3" key="1">
    <citation type="submission" date="2016-11" db="EMBL/GenBank/DDBJ databases">
        <authorList>
            <person name="Jaros S."/>
            <person name="Januszkiewicz K."/>
            <person name="Wedrychowicz H."/>
        </authorList>
    </citation>
    <scope>NUCLEOTIDE SEQUENCE [LARGE SCALE GENOMIC DNA]</scope>
    <source>
        <strain evidence="2 3">DSM 45408</strain>
    </source>
</reference>
<feature type="domain" description="SnoaL-like" evidence="1">
    <location>
        <begin position="11"/>
        <end position="114"/>
    </location>
</feature>
<dbReference type="Proteomes" id="UP000184471">
    <property type="component" value="Unassembled WGS sequence"/>
</dbReference>
<dbReference type="Gene3D" id="3.10.450.50">
    <property type="match status" value="1"/>
</dbReference>
<dbReference type="EMBL" id="FQVX01000002">
    <property type="protein sequence ID" value="SHG40539.1"/>
    <property type="molecule type" value="Genomic_DNA"/>
</dbReference>
<evidence type="ECO:0000259" key="1">
    <source>
        <dbReference type="Pfam" id="PF12680"/>
    </source>
</evidence>
<organism evidence="2 3">
    <name type="scientific">Geodermatophilus nigrescens</name>
    <dbReference type="NCBI Taxonomy" id="1070870"/>
    <lineage>
        <taxon>Bacteria</taxon>
        <taxon>Bacillati</taxon>
        <taxon>Actinomycetota</taxon>
        <taxon>Actinomycetes</taxon>
        <taxon>Geodermatophilales</taxon>
        <taxon>Geodermatophilaceae</taxon>
        <taxon>Geodermatophilus</taxon>
    </lineage>
</organism>
<keyword evidence="3" id="KW-1185">Reference proteome</keyword>
<evidence type="ECO:0000313" key="2">
    <source>
        <dbReference type="EMBL" id="SHG40539.1"/>
    </source>
</evidence>
<dbReference type="PANTHER" id="PTHR41252:SF1">
    <property type="entry name" value="BLR2505 PROTEIN"/>
    <property type="match status" value="1"/>
</dbReference>
<proteinExistence type="predicted"/>
<dbReference type="AlphaFoldDB" id="A0A1M5JJW5"/>
<name>A0A1M5JJW5_9ACTN</name>
<sequence length="130" mass="14679">MTEHPNVMRMREGYEAFGKGDLERLRELWHPDIRWHEPGSNPLAGHYTGVDQVFGLFGLLFELTEGSFRAEVRATFADDTDGVAVVRLTAHRGDRDIDVVAAHLFRYEDGLVAEFQEAHTDQAAVDAFYG</sequence>
<dbReference type="STRING" id="1070870.SAMN05444351_2520"/>
<dbReference type="InterPro" id="IPR037401">
    <property type="entry name" value="SnoaL-like"/>
</dbReference>
<dbReference type="RefSeq" id="WP_083628586.1">
    <property type="nucleotide sequence ID" value="NZ_FQVX01000002.1"/>
</dbReference>
<dbReference type="OrthoDB" id="8375282at2"/>
<dbReference type="CDD" id="cd00531">
    <property type="entry name" value="NTF2_like"/>
    <property type="match status" value="1"/>
</dbReference>
<dbReference type="Pfam" id="PF12680">
    <property type="entry name" value="SnoaL_2"/>
    <property type="match status" value="1"/>
</dbReference>
<dbReference type="SUPFAM" id="SSF54427">
    <property type="entry name" value="NTF2-like"/>
    <property type="match status" value="1"/>
</dbReference>